<evidence type="ECO:0000256" key="2">
    <source>
        <dbReference type="ARBA" id="ARBA00023125"/>
    </source>
</evidence>
<dbReference type="Proteomes" id="UP001597469">
    <property type="component" value="Unassembled WGS sequence"/>
</dbReference>
<dbReference type="SMART" id="SM00342">
    <property type="entry name" value="HTH_ARAC"/>
    <property type="match status" value="1"/>
</dbReference>
<keyword evidence="2" id="KW-0238">DNA-binding</keyword>
<protein>
    <submittedName>
        <fullName evidence="5">Helix-turn-helix transcriptional regulator</fullName>
    </submittedName>
</protein>
<dbReference type="PANTHER" id="PTHR43280:SF2">
    <property type="entry name" value="HTH-TYPE TRANSCRIPTIONAL REGULATOR EXSA"/>
    <property type="match status" value="1"/>
</dbReference>
<keyword evidence="3" id="KW-0804">Transcription</keyword>
<dbReference type="PRINTS" id="PR00032">
    <property type="entry name" value="HTHARAC"/>
</dbReference>
<dbReference type="InterPro" id="IPR009057">
    <property type="entry name" value="Homeodomain-like_sf"/>
</dbReference>
<dbReference type="PROSITE" id="PS00041">
    <property type="entry name" value="HTH_ARAC_FAMILY_1"/>
    <property type="match status" value="1"/>
</dbReference>
<evidence type="ECO:0000259" key="4">
    <source>
        <dbReference type="PROSITE" id="PS01124"/>
    </source>
</evidence>
<dbReference type="Pfam" id="PF12833">
    <property type="entry name" value="HTH_18"/>
    <property type="match status" value="1"/>
</dbReference>
<dbReference type="RefSeq" id="WP_381518241.1">
    <property type="nucleotide sequence ID" value="NZ_JBHULN010000001.1"/>
</dbReference>
<dbReference type="Gene3D" id="1.10.10.60">
    <property type="entry name" value="Homeodomain-like"/>
    <property type="match status" value="1"/>
</dbReference>
<accession>A0ABW5M151</accession>
<evidence type="ECO:0000313" key="5">
    <source>
        <dbReference type="EMBL" id="MFD2569347.1"/>
    </source>
</evidence>
<dbReference type="PROSITE" id="PS01124">
    <property type="entry name" value="HTH_ARAC_FAMILY_2"/>
    <property type="match status" value="1"/>
</dbReference>
<organism evidence="5 6">
    <name type="scientific">Spirosoma soli</name>
    <dbReference type="NCBI Taxonomy" id="1770529"/>
    <lineage>
        <taxon>Bacteria</taxon>
        <taxon>Pseudomonadati</taxon>
        <taxon>Bacteroidota</taxon>
        <taxon>Cytophagia</taxon>
        <taxon>Cytophagales</taxon>
        <taxon>Cytophagaceae</taxon>
        <taxon>Spirosoma</taxon>
    </lineage>
</organism>
<feature type="domain" description="HTH araC/xylS-type" evidence="4">
    <location>
        <begin position="9"/>
        <end position="63"/>
    </location>
</feature>
<reference evidence="6" key="1">
    <citation type="journal article" date="2019" name="Int. J. Syst. Evol. Microbiol.">
        <title>The Global Catalogue of Microorganisms (GCM) 10K type strain sequencing project: providing services to taxonomists for standard genome sequencing and annotation.</title>
        <authorList>
            <consortium name="The Broad Institute Genomics Platform"/>
            <consortium name="The Broad Institute Genome Sequencing Center for Infectious Disease"/>
            <person name="Wu L."/>
            <person name="Ma J."/>
        </authorList>
    </citation>
    <scope>NUCLEOTIDE SEQUENCE [LARGE SCALE GENOMIC DNA]</scope>
    <source>
        <strain evidence="6">KCTC 42805</strain>
    </source>
</reference>
<dbReference type="SUPFAM" id="SSF46689">
    <property type="entry name" value="Homeodomain-like"/>
    <property type="match status" value="1"/>
</dbReference>
<gene>
    <name evidence="5" type="ORF">ACFSUS_01800</name>
</gene>
<evidence type="ECO:0000313" key="6">
    <source>
        <dbReference type="Proteomes" id="UP001597469"/>
    </source>
</evidence>
<dbReference type="InterPro" id="IPR018060">
    <property type="entry name" value="HTH_AraC"/>
</dbReference>
<dbReference type="EMBL" id="JBHULN010000001">
    <property type="protein sequence ID" value="MFD2569347.1"/>
    <property type="molecule type" value="Genomic_DNA"/>
</dbReference>
<dbReference type="InterPro" id="IPR020449">
    <property type="entry name" value="Tscrpt_reg_AraC-type_HTH"/>
</dbReference>
<dbReference type="InterPro" id="IPR018062">
    <property type="entry name" value="HTH_AraC-typ_CS"/>
</dbReference>
<dbReference type="PANTHER" id="PTHR43280">
    <property type="entry name" value="ARAC-FAMILY TRANSCRIPTIONAL REGULATOR"/>
    <property type="match status" value="1"/>
</dbReference>
<sequence>MHREGGRLEFIRDIRMKRAAQLLATSSLRVSEIANQVGFDDVKYFRKTFQNLYALSPSDYARQHRDNAKVE</sequence>
<proteinExistence type="predicted"/>
<keyword evidence="6" id="KW-1185">Reference proteome</keyword>
<evidence type="ECO:0000256" key="3">
    <source>
        <dbReference type="ARBA" id="ARBA00023163"/>
    </source>
</evidence>
<keyword evidence="1" id="KW-0805">Transcription regulation</keyword>
<comment type="caution">
    <text evidence="5">The sequence shown here is derived from an EMBL/GenBank/DDBJ whole genome shotgun (WGS) entry which is preliminary data.</text>
</comment>
<name>A0ABW5M151_9BACT</name>
<evidence type="ECO:0000256" key="1">
    <source>
        <dbReference type="ARBA" id="ARBA00023015"/>
    </source>
</evidence>